<comment type="function">
    <text evidence="10">Involved in the system for phosphate transport across the cytoplasmic membrane.</text>
</comment>
<feature type="domain" description="PBP" evidence="12">
    <location>
        <begin position="56"/>
        <end position="288"/>
    </location>
</feature>
<evidence type="ECO:0000256" key="10">
    <source>
        <dbReference type="RuleBase" id="RU367119"/>
    </source>
</evidence>
<keyword evidence="9 10" id="KW-0449">Lipoprotein</keyword>
<dbReference type="InterPro" id="IPR050811">
    <property type="entry name" value="Phosphate_ABC_transporter"/>
</dbReference>
<keyword evidence="5 10" id="KW-0813">Transport</keyword>
<evidence type="ECO:0000313" key="13">
    <source>
        <dbReference type="EMBL" id="MCF2652141.1"/>
    </source>
</evidence>
<dbReference type="EMBL" id="JAFBIT010000001">
    <property type="protein sequence ID" value="MCF2652141.1"/>
    <property type="molecule type" value="Genomic_DNA"/>
</dbReference>
<comment type="similarity">
    <text evidence="3 10">Belongs to the PstS family.</text>
</comment>
<sequence>MKAKKILAIAAAALLTMTAFTACGNSETASTSSESSASESSVSESPASESSEESSETVSQLGGSVSTDGSTSMEKLMGIYQEVYTELSGTTINYNPTGSGSGITAVTEGRCDIGLASRNLKDEEAAAGLTGHIVAIDGIAIVVNPESKVADLTVEQIKQLYTGEITDWSEVGGDAGEVVVIGRESGSGTRDGFESVVGAADTCKYNQELTSTGAVIAAVASNPNAIGYASLSAVDDTVKALTVNGVECSEETIQSGDYAVQRNFVMVTNDNTELSPEAQAFVDWALSADADEYVREAGCVPVKH</sequence>
<reference evidence="13 14" key="1">
    <citation type="submission" date="2020-12" db="EMBL/GenBank/DDBJ databases">
        <title>Whole genome sequences of gut porcine anaerobes.</title>
        <authorList>
            <person name="Kubasova T."/>
            <person name="Jahodarova E."/>
            <person name="Rychlik I."/>
        </authorList>
    </citation>
    <scope>NUCLEOTIDE SEQUENCE [LARGE SCALE GENOMIC DNA]</scope>
    <source>
        <strain evidence="13 14">An867</strain>
    </source>
</reference>
<dbReference type="NCBIfam" id="TIGR02136">
    <property type="entry name" value="ptsS_2"/>
    <property type="match status" value="1"/>
</dbReference>
<dbReference type="PANTHER" id="PTHR30570:SF1">
    <property type="entry name" value="PHOSPHATE-BINDING PROTEIN PSTS"/>
    <property type="match status" value="1"/>
</dbReference>
<dbReference type="Pfam" id="PF12849">
    <property type="entry name" value="PBP_like_2"/>
    <property type="match status" value="1"/>
</dbReference>
<comment type="subunit">
    <text evidence="4 10">The complex is composed of two ATP-binding proteins (PstB), two transmembrane proteins (PstC and PstA) and a solute-binding protein (PstS).</text>
</comment>
<keyword evidence="10" id="KW-1003">Cell membrane</keyword>
<evidence type="ECO:0000256" key="11">
    <source>
        <dbReference type="SAM" id="MobiDB-lite"/>
    </source>
</evidence>
<evidence type="ECO:0000256" key="4">
    <source>
        <dbReference type="ARBA" id="ARBA00011529"/>
    </source>
</evidence>
<evidence type="ECO:0000256" key="3">
    <source>
        <dbReference type="ARBA" id="ARBA00008725"/>
    </source>
</evidence>
<feature type="chain" id="PRO_5044981112" description="Phosphate-binding protein" evidence="10">
    <location>
        <begin position="22"/>
        <end position="304"/>
    </location>
</feature>
<dbReference type="PANTHER" id="PTHR30570">
    <property type="entry name" value="PERIPLASMIC PHOSPHATE BINDING COMPONENT OF PHOSPHATE ABC TRANSPORTER"/>
    <property type="match status" value="1"/>
</dbReference>
<proteinExistence type="inferred from homology"/>
<comment type="function">
    <text evidence="1">Part of the ABC transporter complex PstSACB involved in phosphate import.</text>
</comment>
<name>A0ABS9CP35_9FIRM</name>
<evidence type="ECO:0000313" key="14">
    <source>
        <dbReference type="Proteomes" id="UP001299220"/>
    </source>
</evidence>
<keyword evidence="6 10" id="KW-0592">Phosphate transport</keyword>
<keyword evidence="10" id="KW-0472">Membrane</keyword>
<comment type="subcellular location">
    <subcellularLocation>
        <location evidence="2 10">Cell membrane</location>
        <topology evidence="2 10">Lipid-anchor</topology>
    </subcellularLocation>
</comment>
<keyword evidence="8 10" id="KW-0564">Palmitate</keyword>
<dbReference type="RefSeq" id="WP_235323160.1">
    <property type="nucleotide sequence ID" value="NZ_JAFBIT010000001.1"/>
</dbReference>
<evidence type="ECO:0000256" key="5">
    <source>
        <dbReference type="ARBA" id="ARBA00022448"/>
    </source>
</evidence>
<evidence type="ECO:0000256" key="2">
    <source>
        <dbReference type="ARBA" id="ARBA00004193"/>
    </source>
</evidence>
<feature type="signal peptide" evidence="10">
    <location>
        <begin position="1"/>
        <end position="21"/>
    </location>
</feature>
<gene>
    <name evidence="13" type="ORF">JQM67_05970</name>
</gene>
<accession>A0ABS9CP35</accession>
<dbReference type="Gene3D" id="3.40.190.10">
    <property type="entry name" value="Periplasmic binding protein-like II"/>
    <property type="match status" value="2"/>
</dbReference>
<evidence type="ECO:0000256" key="8">
    <source>
        <dbReference type="ARBA" id="ARBA00023139"/>
    </source>
</evidence>
<dbReference type="InterPro" id="IPR011862">
    <property type="entry name" value="Phos-bd"/>
</dbReference>
<keyword evidence="7 10" id="KW-0732">Signal</keyword>
<feature type="region of interest" description="Disordered" evidence="11">
    <location>
        <begin position="25"/>
        <end position="70"/>
    </location>
</feature>
<evidence type="ECO:0000256" key="9">
    <source>
        <dbReference type="ARBA" id="ARBA00023288"/>
    </source>
</evidence>
<keyword evidence="14" id="KW-1185">Reference proteome</keyword>
<evidence type="ECO:0000256" key="7">
    <source>
        <dbReference type="ARBA" id="ARBA00022729"/>
    </source>
</evidence>
<comment type="caution">
    <text evidence="13">The sequence shown here is derived from an EMBL/GenBank/DDBJ whole genome shotgun (WGS) entry which is preliminary data.</text>
</comment>
<dbReference type="PROSITE" id="PS51257">
    <property type="entry name" value="PROKAR_LIPOPROTEIN"/>
    <property type="match status" value="1"/>
</dbReference>
<dbReference type="SUPFAM" id="SSF53850">
    <property type="entry name" value="Periplasmic binding protein-like II"/>
    <property type="match status" value="1"/>
</dbReference>
<organism evidence="13 14">
    <name type="scientific">Anaeromassilibacillus senegalensis</name>
    <dbReference type="NCBI Taxonomy" id="1673717"/>
    <lineage>
        <taxon>Bacteria</taxon>
        <taxon>Bacillati</taxon>
        <taxon>Bacillota</taxon>
        <taxon>Clostridia</taxon>
        <taxon>Eubacteriales</taxon>
        <taxon>Acutalibacteraceae</taxon>
        <taxon>Anaeromassilibacillus</taxon>
    </lineage>
</organism>
<dbReference type="Proteomes" id="UP001299220">
    <property type="component" value="Unassembled WGS sequence"/>
</dbReference>
<feature type="compositionally biased region" description="Low complexity" evidence="11">
    <location>
        <begin position="25"/>
        <end position="49"/>
    </location>
</feature>
<dbReference type="CDD" id="cd13653">
    <property type="entry name" value="PBP2_phosphate_like_1"/>
    <property type="match status" value="1"/>
</dbReference>
<feature type="compositionally biased region" description="Polar residues" evidence="11">
    <location>
        <begin position="60"/>
        <end position="70"/>
    </location>
</feature>
<evidence type="ECO:0000256" key="1">
    <source>
        <dbReference type="ARBA" id="ARBA00002841"/>
    </source>
</evidence>
<evidence type="ECO:0000256" key="6">
    <source>
        <dbReference type="ARBA" id="ARBA00022592"/>
    </source>
</evidence>
<protein>
    <recommendedName>
        <fullName evidence="10">Phosphate-binding protein</fullName>
    </recommendedName>
</protein>
<evidence type="ECO:0000259" key="12">
    <source>
        <dbReference type="Pfam" id="PF12849"/>
    </source>
</evidence>
<dbReference type="InterPro" id="IPR024370">
    <property type="entry name" value="PBP_domain"/>
</dbReference>